<organism evidence="1 2">
    <name type="scientific">Armillaria solidipes</name>
    <dbReference type="NCBI Taxonomy" id="1076256"/>
    <lineage>
        <taxon>Eukaryota</taxon>
        <taxon>Fungi</taxon>
        <taxon>Dikarya</taxon>
        <taxon>Basidiomycota</taxon>
        <taxon>Agaricomycotina</taxon>
        <taxon>Agaricomycetes</taxon>
        <taxon>Agaricomycetidae</taxon>
        <taxon>Agaricales</taxon>
        <taxon>Marasmiineae</taxon>
        <taxon>Physalacriaceae</taxon>
        <taxon>Armillaria</taxon>
    </lineage>
</organism>
<evidence type="ECO:0000313" key="1">
    <source>
        <dbReference type="EMBL" id="PBK67983.1"/>
    </source>
</evidence>
<dbReference type="Proteomes" id="UP000218334">
    <property type="component" value="Unassembled WGS sequence"/>
</dbReference>
<protein>
    <submittedName>
        <fullName evidence="1">Uncharacterized protein</fullName>
    </submittedName>
</protein>
<keyword evidence="2" id="KW-1185">Reference proteome</keyword>
<dbReference type="AlphaFoldDB" id="A0A2H3BVP6"/>
<gene>
    <name evidence="1" type="ORF">ARMSODRAFT_291891</name>
</gene>
<name>A0A2H3BVP6_9AGAR</name>
<reference evidence="2" key="1">
    <citation type="journal article" date="2017" name="Nat. Ecol. Evol.">
        <title>Genome expansion and lineage-specific genetic innovations in the forest pathogenic fungi Armillaria.</title>
        <authorList>
            <person name="Sipos G."/>
            <person name="Prasanna A.N."/>
            <person name="Walter M.C."/>
            <person name="O'Connor E."/>
            <person name="Balint B."/>
            <person name="Krizsan K."/>
            <person name="Kiss B."/>
            <person name="Hess J."/>
            <person name="Varga T."/>
            <person name="Slot J."/>
            <person name="Riley R."/>
            <person name="Boka B."/>
            <person name="Rigling D."/>
            <person name="Barry K."/>
            <person name="Lee J."/>
            <person name="Mihaltcheva S."/>
            <person name="LaButti K."/>
            <person name="Lipzen A."/>
            <person name="Waldron R."/>
            <person name="Moloney N.M."/>
            <person name="Sperisen C."/>
            <person name="Kredics L."/>
            <person name="Vagvoelgyi C."/>
            <person name="Patrignani A."/>
            <person name="Fitzpatrick D."/>
            <person name="Nagy I."/>
            <person name="Doyle S."/>
            <person name="Anderson J.B."/>
            <person name="Grigoriev I.V."/>
            <person name="Gueldener U."/>
            <person name="Muensterkoetter M."/>
            <person name="Nagy L.G."/>
        </authorList>
    </citation>
    <scope>NUCLEOTIDE SEQUENCE [LARGE SCALE GENOMIC DNA]</scope>
    <source>
        <strain evidence="2">28-4</strain>
    </source>
</reference>
<accession>A0A2H3BVP6</accession>
<dbReference type="EMBL" id="KZ293434">
    <property type="protein sequence ID" value="PBK67983.1"/>
    <property type="molecule type" value="Genomic_DNA"/>
</dbReference>
<sequence>MPVSCHLTGLENKNTGSSSAYETPIRAVVNCRGQIDSLTGRDLARPFFGSKNLQLEALCQRRDLVVHEEIFDIAVSTEVKSSTQSSLQGSFTSYLRRSPQPVDQKSKPLQPGRILLTQVCVRISKRASQCTSFAFGTRRVPSLEGGISSSARP</sequence>
<proteinExistence type="predicted"/>
<evidence type="ECO:0000313" key="2">
    <source>
        <dbReference type="Proteomes" id="UP000218334"/>
    </source>
</evidence>